<protein>
    <recommendedName>
        <fullName evidence="5">YjbH domain-containing protein</fullName>
    </recommendedName>
</protein>
<proteinExistence type="predicted"/>
<organism evidence="3 4">
    <name type="scientific">Ramlibacter rhizophilus</name>
    <dbReference type="NCBI Taxonomy" id="1781167"/>
    <lineage>
        <taxon>Bacteria</taxon>
        <taxon>Pseudomonadati</taxon>
        <taxon>Pseudomonadota</taxon>
        <taxon>Betaproteobacteria</taxon>
        <taxon>Burkholderiales</taxon>
        <taxon>Comamonadaceae</taxon>
        <taxon>Ramlibacter</taxon>
    </lineage>
</organism>
<accession>A0A4Z0BZW4</accession>
<evidence type="ECO:0000256" key="1">
    <source>
        <dbReference type="SAM" id="MobiDB-lite"/>
    </source>
</evidence>
<feature type="region of interest" description="Disordered" evidence="1">
    <location>
        <begin position="262"/>
        <end position="325"/>
    </location>
</feature>
<dbReference type="AlphaFoldDB" id="A0A4Z0BZW4"/>
<feature type="compositionally biased region" description="Low complexity" evidence="1">
    <location>
        <begin position="268"/>
        <end position="291"/>
    </location>
</feature>
<dbReference type="InterPro" id="IPR010344">
    <property type="entry name" value="YbjH"/>
</dbReference>
<name>A0A4Z0BZW4_9BURK</name>
<evidence type="ECO:0000313" key="3">
    <source>
        <dbReference type="EMBL" id="TFZ04212.1"/>
    </source>
</evidence>
<keyword evidence="4" id="KW-1185">Reference proteome</keyword>
<gene>
    <name evidence="3" type="ORF">EZ242_00145</name>
</gene>
<evidence type="ECO:0000313" key="4">
    <source>
        <dbReference type="Proteomes" id="UP000297564"/>
    </source>
</evidence>
<comment type="caution">
    <text evidence="3">The sequence shown here is derived from an EMBL/GenBank/DDBJ whole genome shotgun (WGS) entry which is preliminary data.</text>
</comment>
<reference evidence="3 4" key="1">
    <citation type="submission" date="2019-03" db="EMBL/GenBank/DDBJ databases">
        <title>Ramlibacter rhizophilus CCTCC AB2015357, whole genome shotgun sequence.</title>
        <authorList>
            <person name="Zhang X."/>
            <person name="Feng G."/>
            <person name="Zhu H."/>
        </authorList>
    </citation>
    <scope>NUCLEOTIDE SEQUENCE [LARGE SCALE GENOMIC DNA]</scope>
    <source>
        <strain evidence="3 4">CCTCC AB2015357</strain>
    </source>
</reference>
<sequence length="760" mass="80679">MRAFRVALVAVSVAALQPFAPPAHAGAGAGATAAGVSNTLGQAGFTGLGITPNAHLLHWGRAELGYDNQLPGLRNTTGHNWVLGFGLLPNVEIAGRLAANTLHTNCLAANCGARDLSASGKASIGLDAQGHWRLGAGATDVGGAVTYFRTLYGVLTYDQGPWQASAGLARRSGAGINGSRSPLDGPFASLAWQPLPWLRAHVEMADAQAWAGVRVFAPAAWLPRGWQLSAGAHQRLTDTALTERQWWSANLSVPLYHVPAPAPRRPSAEPARLAAPASPAAVASDPGAPARQAHKSSQVAGLPPSDGATTPLPKPGSRASSPEAPAPEDLLQLAARLQDAGLEDIWVGRMADHSIAVRAENASYRWNSVDALGAGLGVIAHTLGDQPTAFRFILTQRQQPLVAVTGQADCLRQWIDDAASCAGGELTTPGMQPLDALHGGADWLVQRGAPSSETLRVIVEPVLRTNIGSEVGALDASLGASIGLQLPLWAGASAEVRQAVPVYETRNYEDGGVFASRRVRTQLERVAFTQTIRLPVDRWLAPGDPLAARRWGLGAVTGQVTLGRIGGWWDGALASVRWEPAEGLHRVTAMAGHFRHADPGEPNKPGPQSATPILGSYRYYVSPTRTALEATAGRFFYNDLGLQLGLRQWFDDVSVAVYYKRTRFENQPVRQFGGVEISLPLTPRRERAAAGPVGFMGAERFATGLETTLREGRGNPVRFGHGLLPPAPTLDATFNSDRAGLRYFEDNIRRIRDAARHAVP</sequence>
<feature type="chain" id="PRO_5021228819" description="YjbH domain-containing protein" evidence="2">
    <location>
        <begin position="26"/>
        <end position="760"/>
    </location>
</feature>
<evidence type="ECO:0008006" key="5">
    <source>
        <dbReference type="Google" id="ProtNLM"/>
    </source>
</evidence>
<feature type="signal peptide" evidence="2">
    <location>
        <begin position="1"/>
        <end position="25"/>
    </location>
</feature>
<dbReference type="Pfam" id="PF06082">
    <property type="entry name" value="YjbH"/>
    <property type="match status" value="1"/>
</dbReference>
<dbReference type="OrthoDB" id="5392628at2"/>
<keyword evidence="2" id="KW-0732">Signal</keyword>
<evidence type="ECO:0000256" key="2">
    <source>
        <dbReference type="SAM" id="SignalP"/>
    </source>
</evidence>
<dbReference type="Proteomes" id="UP000297564">
    <property type="component" value="Unassembled WGS sequence"/>
</dbReference>
<dbReference type="EMBL" id="SMLL01000001">
    <property type="protein sequence ID" value="TFZ04212.1"/>
    <property type="molecule type" value="Genomic_DNA"/>
</dbReference>